<dbReference type="EC" id="5.5.1.19" evidence="2"/>
<dbReference type="NCBIfam" id="TIGR01789">
    <property type="entry name" value="lycopene_cycl"/>
    <property type="match status" value="1"/>
</dbReference>
<name>A0A6I4TDC5_9SPHN</name>
<comment type="similarity">
    <text evidence="1">Belongs to the lycopene cyclase family.</text>
</comment>
<evidence type="ECO:0000256" key="1">
    <source>
        <dbReference type="ARBA" id="ARBA00006599"/>
    </source>
</evidence>
<dbReference type="RefSeq" id="WP_160610357.1">
    <property type="nucleotide sequence ID" value="NZ_WTZA01000001.1"/>
</dbReference>
<dbReference type="OrthoDB" id="5793379at2"/>
<accession>A0A6I4TDC5</accession>
<dbReference type="Pfam" id="PF05834">
    <property type="entry name" value="Lycopene_cycl"/>
    <property type="match status" value="1"/>
</dbReference>
<evidence type="ECO:0000313" key="3">
    <source>
        <dbReference type="Proteomes" id="UP000439522"/>
    </source>
</evidence>
<protein>
    <submittedName>
        <fullName evidence="2">Lycopene beta-cyclase CrtY</fullName>
        <ecNumber evidence="2">5.5.1.19</ecNumber>
    </submittedName>
</protein>
<dbReference type="GO" id="GO:0045436">
    <property type="term" value="F:lycopene beta cyclase activity"/>
    <property type="evidence" value="ECO:0007669"/>
    <property type="project" value="InterPro"/>
</dbReference>
<dbReference type="SUPFAM" id="SSF51905">
    <property type="entry name" value="FAD/NAD(P)-binding domain"/>
    <property type="match status" value="1"/>
</dbReference>
<dbReference type="InterPro" id="IPR010108">
    <property type="entry name" value="Lycopene_cyclase_b/e"/>
</dbReference>
<dbReference type="InterPro" id="IPR036188">
    <property type="entry name" value="FAD/NAD-bd_sf"/>
</dbReference>
<dbReference type="NCBIfam" id="TIGR01790">
    <property type="entry name" value="carotene-cycl"/>
    <property type="match status" value="1"/>
</dbReference>
<dbReference type="EMBL" id="WTZA01000001">
    <property type="protein sequence ID" value="MXO74616.1"/>
    <property type="molecule type" value="Genomic_DNA"/>
</dbReference>
<dbReference type="GO" id="GO:0016705">
    <property type="term" value="F:oxidoreductase activity, acting on paired donors, with incorporation or reduction of molecular oxygen"/>
    <property type="evidence" value="ECO:0007669"/>
    <property type="project" value="InterPro"/>
</dbReference>
<reference evidence="2 3" key="1">
    <citation type="submission" date="2019-12" db="EMBL/GenBank/DDBJ databases">
        <title>Genomic-based taxomic classification of the family Erythrobacteraceae.</title>
        <authorList>
            <person name="Xu L."/>
        </authorList>
    </citation>
    <scope>NUCLEOTIDE SEQUENCE [LARGE SCALE GENOMIC DNA]</scope>
    <source>
        <strain evidence="2 3">100921-2</strain>
    </source>
</reference>
<organism evidence="2 3">
    <name type="scientific">Tsuneonella aeria</name>
    <dbReference type="NCBI Taxonomy" id="1837929"/>
    <lineage>
        <taxon>Bacteria</taxon>
        <taxon>Pseudomonadati</taxon>
        <taxon>Pseudomonadota</taxon>
        <taxon>Alphaproteobacteria</taxon>
        <taxon>Sphingomonadales</taxon>
        <taxon>Erythrobacteraceae</taxon>
        <taxon>Tsuneonella</taxon>
    </lineage>
</organism>
<dbReference type="Proteomes" id="UP000439522">
    <property type="component" value="Unassembled WGS sequence"/>
</dbReference>
<dbReference type="AlphaFoldDB" id="A0A6I4TDC5"/>
<evidence type="ECO:0000313" key="2">
    <source>
        <dbReference type="EMBL" id="MXO74616.1"/>
    </source>
</evidence>
<comment type="caution">
    <text evidence="2">The sequence shown here is derived from an EMBL/GenBank/DDBJ whole genome shotgun (WGS) entry which is preliminary data.</text>
</comment>
<keyword evidence="2" id="KW-0413">Isomerase</keyword>
<dbReference type="Gene3D" id="3.50.50.60">
    <property type="entry name" value="FAD/NAD(P)-binding domain"/>
    <property type="match status" value="1"/>
</dbReference>
<sequence length="393" mass="42272">MTGHTIDIAIAGGGLAGGLVALALARTRPDLRIALVEEGAALGGHHRWSWFASDLDREGTALMEEFRIARWQGYAVRFPQFPRDLSTGYCSLHSADFDGALRAVLPSDAIRTGRRIAALDAGGIDLADGERIAARAVIDARGIADAAALTGGWQVFLGRHLRTRRPHGVDRPTIMDAAVDQHGALRFVYTLPLGPDELFVEDTYYADAPTLNREALSGRIDRYCQAHGWEGEAIDHETGVLPVITGGDFAAFQRAHGTPGVAAIGTRGGFVHPLTSYTLPFAVETALAIAGSADLDGESLAAMIADRAREQWRRTAYYRTLGRMMFGAGAPGQRRRAFALVYRQPEPVIERFYAARSTTADRARILCGKPPVPVLGALRALVEPGQPLARSAA</sequence>
<gene>
    <name evidence="2" type="primary">crtY</name>
    <name evidence="2" type="ORF">GRI40_05185</name>
</gene>
<keyword evidence="3" id="KW-1185">Reference proteome</keyword>
<dbReference type="InterPro" id="IPR008461">
    <property type="entry name" value="CrtY"/>
</dbReference>
<proteinExistence type="inferred from homology"/>
<dbReference type="GO" id="GO:0016117">
    <property type="term" value="P:carotenoid biosynthetic process"/>
    <property type="evidence" value="ECO:0007669"/>
    <property type="project" value="InterPro"/>
</dbReference>